<gene>
    <name evidence="6" type="primary">LOC112042508</name>
</gene>
<feature type="compositionally biased region" description="Basic and acidic residues" evidence="2">
    <location>
        <begin position="129"/>
        <end position="156"/>
    </location>
</feature>
<keyword evidence="1" id="KW-1015">Disulfide bond</keyword>
<sequence>MQFFWLTCGCQRETGLFLALFLICLHPATFEEVDIELIGSGYDESDYDDLNNNFLYGNEDGLNLDPSKSYPVIQNLKSLPKAKVEEAKNKAKNGPRRKDNTGSESFKNSGEISSDNLGKDWLGQGVAEDPFHLTDRTQQHDSKKGKKKDNEKQSKDKAKKAIQNDGVTDKNNLRHYVTVDMRGAACCPTQSCQSTCSTTSSSKAISDQLRQLRSDVQFSVNSLSMDLRKQLGQMQKQLLAGIAHNNYRPDLNTAAQSGSQPQVVFSPCPPGFTPFQTSCYVFELHQTDWVSANKMCRDLHAANLVSIESQAEQNFLKNHIKRNKLKPEIPYKHWGFWTSGTDLDKEGVWIWHGTKRPVTFSAWGGNQPDNNYCRLPEGCMHMVGSYDFKWNDLPCFINLNSFICERPQRGVINLMEETLTKYRK</sequence>
<evidence type="ECO:0000256" key="3">
    <source>
        <dbReference type="SAM" id="SignalP"/>
    </source>
</evidence>
<dbReference type="AlphaFoldDB" id="A0A2R2MRM5"/>
<dbReference type="RefSeq" id="XP_023932905.1">
    <property type="nucleotide sequence ID" value="XM_024077137.1"/>
</dbReference>
<dbReference type="KEGG" id="lak:112042508"/>
<dbReference type="OrthoDB" id="6271941at2759"/>
<evidence type="ECO:0000259" key="4">
    <source>
        <dbReference type="PROSITE" id="PS50041"/>
    </source>
</evidence>
<dbReference type="PANTHER" id="PTHR22803">
    <property type="entry name" value="MANNOSE, PHOSPHOLIPASE, LECTIN RECEPTOR RELATED"/>
    <property type="match status" value="1"/>
</dbReference>
<evidence type="ECO:0000256" key="2">
    <source>
        <dbReference type="SAM" id="MobiDB-lite"/>
    </source>
</evidence>
<dbReference type="InterPro" id="IPR016187">
    <property type="entry name" value="CTDL_fold"/>
</dbReference>
<dbReference type="PROSITE" id="PS50041">
    <property type="entry name" value="C_TYPE_LECTIN_2"/>
    <property type="match status" value="1"/>
</dbReference>
<proteinExistence type="predicted"/>
<dbReference type="InterPro" id="IPR016186">
    <property type="entry name" value="C-type_lectin-like/link_sf"/>
</dbReference>
<keyword evidence="5" id="KW-1185">Reference proteome</keyword>
<dbReference type="Proteomes" id="UP000085678">
    <property type="component" value="Unplaced"/>
</dbReference>
<evidence type="ECO:0000313" key="6">
    <source>
        <dbReference type="RefSeq" id="XP_023932905.1"/>
    </source>
</evidence>
<dbReference type="InterPro" id="IPR018378">
    <property type="entry name" value="C-type_lectin_CS"/>
</dbReference>
<evidence type="ECO:0000313" key="5">
    <source>
        <dbReference type="Proteomes" id="UP000085678"/>
    </source>
</evidence>
<name>A0A2R2MRM5_LINAN</name>
<dbReference type="Pfam" id="PF00059">
    <property type="entry name" value="Lectin_C"/>
    <property type="match status" value="1"/>
</dbReference>
<dbReference type="SMART" id="SM00034">
    <property type="entry name" value="CLECT"/>
    <property type="match status" value="1"/>
</dbReference>
<dbReference type="SUPFAM" id="SSF56436">
    <property type="entry name" value="C-type lectin-like"/>
    <property type="match status" value="1"/>
</dbReference>
<accession>A0A2R2MRM5</accession>
<evidence type="ECO:0000256" key="1">
    <source>
        <dbReference type="ARBA" id="ARBA00023157"/>
    </source>
</evidence>
<dbReference type="GeneID" id="112042508"/>
<organism evidence="5 6">
    <name type="scientific">Lingula anatina</name>
    <name type="common">Brachiopod</name>
    <name type="synonym">Lingula unguis</name>
    <dbReference type="NCBI Taxonomy" id="7574"/>
    <lineage>
        <taxon>Eukaryota</taxon>
        <taxon>Metazoa</taxon>
        <taxon>Spiralia</taxon>
        <taxon>Lophotrochozoa</taxon>
        <taxon>Brachiopoda</taxon>
        <taxon>Linguliformea</taxon>
        <taxon>Lingulata</taxon>
        <taxon>Lingulida</taxon>
        <taxon>Linguloidea</taxon>
        <taxon>Lingulidae</taxon>
        <taxon>Lingula</taxon>
    </lineage>
</organism>
<dbReference type="PROSITE" id="PS00615">
    <property type="entry name" value="C_TYPE_LECTIN_1"/>
    <property type="match status" value="1"/>
</dbReference>
<feature type="chain" id="PRO_5015117220" evidence="3">
    <location>
        <begin position="31"/>
        <end position="424"/>
    </location>
</feature>
<dbReference type="CDD" id="cd00037">
    <property type="entry name" value="CLECT"/>
    <property type="match status" value="1"/>
</dbReference>
<feature type="signal peptide" evidence="3">
    <location>
        <begin position="1"/>
        <end position="30"/>
    </location>
</feature>
<protein>
    <submittedName>
        <fullName evidence="6">Uncharacterized protein LOC112042508</fullName>
    </submittedName>
</protein>
<keyword evidence="3" id="KW-0732">Signal</keyword>
<dbReference type="InterPro" id="IPR050111">
    <property type="entry name" value="C-type_lectin/snaclec_domain"/>
</dbReference>
<dbReference type="InterPro" id="IPR001304">
    <property type="entry name" value="C-type_lectin-like"/>
</dbReference>
<feature type="region of interest" description="Disordered" evidence="2">
    <location>
        <begin position="81"/>
        <end position="167"/>
    </location>
</feature>
<dbReference type="InParanoid" id="A0A2R2MRM5"/>
<feature type="compositionally biased region" description="Polar residues" evidence="2">
    <location>
        <begin position="102"/>
        <end position="116"/>
    </location>
</feature>
<reference evidence="6" key="1">
    <citation type="submission" date="2025-08" db="UniProtKB">
        <authorList>
            <consortium name="RefSeq"/>
        </authorList>
    </citation>
    <scope>IDENTIFICATION</scope>
    <source>
        <tissue evidence="6">Gonads</tissue>
    </source>
</reference>
<dbReference type="Gene3D" id="3.10.100.10">
    <property type="entry name" value="Mannose-Binding Protein A, subunit A"/>
    <property type="match status" value="1"/>
</dbReference>
<feature type="domain" description="C-type lectin" evidence="4">
    <location>
        <begin position="275"/>
        <end position="395"/>
    </location>
</feature>